<dbReference type="KEGG" id="sata:C5746_37270"/>
<dbReference type="NCBIfam" id="NF047843">
    <property type="entry name" value="MST_Rv0443"/>
    <property type="match status" value="1"/>
</dbReference>
<dbReference type="GeneID" id="95523976"/>
<gene>
    <name evidence="1" type="ORF">C5746_37270</name>
</gene>
<name>A0A2Z5JMX9_STRAR</name>
<reference evidence="1 2" key="1">
    <citation type="journal article" date="2018" name="Front. Microbiol.">
        <title>Genome Sequencing of Streptomyces atratus SCSIOZH16 and Activation Production of Nocardamine via Metabolic Engineering.</title>
        <authorList>
            <person name="Li Y."/>
            <person name="Zhang C."/>
            <person name="Liu C."/>
            <person name="Ju J."/>
            <person name="Ma J."/>
        </authorList>
    </citation>
    <scope>NUCLEOTIDE SEQUENCE [LARGE SCALE GENOMIC DNA]</scope>
    <source>
        <strain evidence="1 2">SCSIO_ZH16</strain>
    </source>
</reference>
<evidence type="ECO:0000313" key="1">
    <source>
        <dbReference type="EMBL" id="AXE81658.1"/>
    </source>
</evidence>
<dbReference type="InterPro" id="IPR007061">
    <property type="entry name" value="MST-like"/>
</dbReference>
<dbReference type="InterPro" id="IPR034660">
    <property type="entry name" value="DinB/YfiT-like"/>
</dbReference>
<dbReference type="AlphaFoldDB" id="A0A2Z5JMX9"/>
<dbReference type="Proteomes" id="UP000252698">
    <property type="component" value="Chromosome"/>
</dbReference>
<proteinExistence type="predicted"/>
<accession>A0A2Z5JMX9</accession>
<dbReference type="SUPFAM" id="SSF109854">
    <property type="entry name" value="DinB/YfiT-like putative metalloenzymes"/>
    <property type="match status" value="1"/>
</dbReference>
<evidence type="ECO:0008006" key="3">
    <source>
        <dbReference type="Google" id="ProtNLM"/>
    </source>
</evidence>
<dbReference type="RefSeq" id="WP_114248063.1">
    <property type="nucleotide sequence ID" value="NZ_CP027306.1"/>
</dbReference>
<sequence>MNSADLLTDAFTRVQETVHSVVEGLSHADLHARLDDGANTIAWLVWHLTRIQDDHISDAADIEQVWFTGDWASRFDLPFAKDATGYGHSTADVAAVQVGSPELLLGYYDDVHEQTLGFISGLDGRALNRVVDEVWSPPVTLGVRLISVISDDLQHAGQAAFVRGALERR</sequence>
<protein>
    <recommendedName>
        <fullName evidence="3">DUF664 domain-containing protein</fullName>
    </recommendedName>
</protein>
<evidence type="ECO:0000313" key="2">
    <source>
        <dbReference type="Proteomes" id="UP000252698"/>
    </source>
</evidence>
<dbReference type="Gene3D" id="1.20.120.450">
    <property type="entry name" value="dinb family like domain"/>
    <property type="match status" value="1"/>
</dbReference>
<dbReference type="Pfam" id="PF04978">
    <property type="entry name" value="MST"/>
    <property type="match status" value="1"/>
</dbReference>
<organism evidence="1 2">
    <name type="scientific">Streptomyces atratus</name>
    <dbReference type="NCBI Taxonomy" id="1893"/>
    <lineage>
        <taxon>Bacteria</taxon>
        <taxon>Bacillati</taxon>
        <taxon>Actinomycetota</taxon>
        <taxon>Actinomycetes</taxon>
        <taxon>Kitasatosporales</taxon>
        <taxon>Streptomycetaceae</taxon>
        <taxon>Streptomyces</taxon>
    </lineage>
</organism>
<dbReference type="EMBL" id="CP027306">
    <property type="protein sequence ID" value="AXE81658.1"/>
    <property type="molecule type" value="Genomic_DNA"/>
</dbReference>